<keyword evidence="2" id="KW-1185">Reference proteome</keyword>
<dbReference type="Proteomes" id="UP000091979">
    <property type="component" value="Unassembled WGS sequence"/>
</dbReference>
<gene>
    <name evidence="1" type="ORF">SP90_12825</name>
</gene>
<dbReference type="EMBL" id="JXMS01000025">
    <property type="protein sequence ID" value="OBQ46406.1"/>
    <property type="molecule type" value="Genomic_DNA"/>
</dbReference>
<dbReference type="STRING" id="1560234.SP90_12825"/>
<evidence type="ECO:0000313" key="1">
    <source>
        <dbReference type="EMBL" id="OBQ46406.1"/>
    </source>
</evidence>
<dbReference type="AlphaFoldDB" id="A0A1B7XAN9"/>
<protein>
    <submittedName>
        <fullName evidence="1">Uncharacterized protein</fullName>
    </submittedName>
</protein>
<name>A0A1B7XAN9_9BACT</name>
<organism evidence="1 2">
    <name type="scientific">Halodesulfovibrio spirochaetisodalis</name>
    <dbReference type="NCBI Taxonomy" id="1560234"/>
    <lineage>
        <taxon>Bacteria</taxon>
        <taxon>Pseudomonadati</taxon>
        <taxon>Thermodesulfobacteriota</taxon>
        <taxon>Desulfovibrionia</taxon>
        <taxon>Desulfovibrionales</taxon>
        <taxon>Desulfovibrionaceae</taxon>
        <taxon>Halodesulfovibrio</taxon>
    </lineage>
</organism>
<reference evidence="1 2" key="1">
    <citation type="submission" date="2015-01" db="EMBL/GenBank/DDBJ databases">
        <title>Desulfovibrio sp. JC271 draft genome sequence.</title>
        <authorList>
            <person name="Shivani Y."/>
            <person name="Subhash Y."/>
            <person name="Sasikala C."/>
            <person name="Ramana C.V."/>
        </authorList>
    </citation>
    <scope>NUCLEOTIDE SEQUENCE [LARGE SCALE GENOMIC DNA]</scope>
    <source>
        <strain evidence="1 2">JC271</strain>
    </source>
</reference>
<comment type="caution">
    <text evidence="1">The sequence shown here is derived from an EMBL/GenBank/DDBJ whole genome shotgun (WGS) entry which is preliminary data.</text>
</comment>
<sequence>MLLLSEGSKKLPLKRDKSKTVTAVMEFQMLPITIGNQSRRLEGFRMKDMEHDLLQLNRMYALTWRSKIML</sequence>
<proteinExistence type="predicted"/>
<evidence type="ECO:0000313" key="2">
    <source>
        <dbReference type="Proteomes" id="UP000091979"/>
    </source>
</evidence>
<accession>A0A1B7XAN9</accession>